<evidence type="ECO:0000313" key="7">
    <source>
        <dbReference type="Proteomes" id="UP000192277"/>
    </source>
</evidence>
<dbReference type="InterPro" id="IPR017853">
    <property type="entry name" value="GH"/>
</dbReference>
<dbReference type="Gene3D" id="2.60.40.10">
    <property type="entry name" value="Immunoglobulins"/>
    <property type="match status" value="1"/>
</dbReference>
<organism evidence="6 7">
    <name type="scientific">Niastella koreensis</name>
    <dbReference type="NCBI Taxonomy" id="354356"/>
    <lineage>
        <taxon>Bacteria</taxon>
        <taxon>Pseudomonadati</taxon>
        <taxon>Bacteroidota</taxon>
        <taxon>Chitinophagia</taxon>
        <taxon>Chitinophagales</taxon>
        <taxon>Chitinophagaceae</taxon>
        <taxon>Niastella</taxon>
    </lineage>
</organism>
<name>A0ABX3NSG2_9BACT</name>
<dbReference type="Gene3D" id="3.40.50.1700">
    <property type="entry name" value="Glycoside hydrolase family 3 C-terminal domain"/>
    <property type="match status" value="1"/>
</dbReference>
<dbReference type="InterPro" id="IPR013783">
    <property type="entry name" value="Ig-like_fold"/>
</dbReference>
<comment type="caution">
    <text evidence="6">The sequence shown here is derived from an EMBL/GenBank/DDBJ whole genome shotgun (WGS) entry which is preliminary data.</text>
</comment>
<keyword evidence="7" id="KW-1185">Reference proteome</keyword>
<dbReference type="PANTHER" id="PTHR42715:SF10">
    <property type="entry name" value="BETA-GLUCOSIDASE"/>
    <property type="match status" value="1"/>
</dbReference>
<dbReference type="InterPro" id="IPR050288">
    <property type="entry name" value="Cellulose_deg_GH3"/>
</dbReference>
<dbReference type="PANTHER" id="PTHR42715">
    <property type="entry name" value="BETA-GLUCOSIDASE"/>
    <property type="match status" value="1"/>
</dbReference>
<dbReference type="InterPro" id="IPR036962">
    <property type="entry name" value="Glyco_hydro_3_N_sf"/>
</dbReference>
<keyword evidence="4" id="KW-0732">Signal</keyword>
<feature type="region of interest" description="Disordered" evidence="3">
    <location>
        <begin position="20"/>
        <end position="54"/>
    </location>
</feature>
<dbReference type="SUPFAM" id="SSF52279">
    <property type="entry name" value="Beta-D-glucan exohydrolase, C-terminal domain"/>
    <property type="match status" value="1"/>
</dbReference>
<dbReference type="Proteomes" id="UP000192277">
    <property type="component" value="Unassembled WGS sequence"/>
</dbReference>
<dbReference type="Gene3D" id="3.20.20.300">
    <property type="entry name" value="Glycoside hydrolase, family 3, N-terminal domain"/>
    <property type="match status" value="1"/>
</dbReference>
<dbReference type="InterPro" id="IPR001764">
    <property type="entry name" value="Glyco_hydro_3_N"/>
</dbReference>
<accession>A0ABX3NSG2</accession>
<evidence type="ECO:0000256" key="3">
    <source>
        <dbReference type="SAM" id="MobiDB-lite"/>
    </source>
</evidence>
<evidence type="ECO:0000256" key="2">
    <source>
        <dbReference type="ARBA" id="ARBA00022801"/>
    </source>
</evidence>
<dbReference type="SMART" id="SM01217">
    <property type="entry name" value="Fn3_like"/>
    <property type="match status" value="1"/>
</dbReference>
<evidence type="ECO:0000313" key="6">
    <source>
        <dbReference type="EMBL" id="OQP44965.1"/>
    </source>
</evidence>
<reference evidence="6 7" key="1">
    <citation type="submission" date="2016-04" db="EMBL/GenBank/DDBJ databases">
        <authorList>
            <person name="Chen L."/>
            <person name="Zhuang W."/>
            <person name="Wang G."/>
        </authorList>
    </citation>
    <scope>NUCLEOTIDE SEQUENCE [LARGE SCALE GENOMIC DNA]</scope>
    <source>
        <strain evidence="7">GR20</strain>
    </source>
</reference>
<evidence type="ECO:0000259" key="5">
    <source>
        <dbReference type="SMART" id="SM01217"/>
    </source>
</evidence>
<dbReference type="EMBL" id="LWBO01000023">
    <property type="protein sequence ID" value="OQP44965.1"/>
    <property type="molecule type" value="Genomic_DNA"/>
</dbReference>
<dbReference type="PRINTS" id="PR00133">
    <property type="entry name" value="GLHYDRLASE3"/>
</dbReference>
<dbReference type="Pfam" id="PF01915">
    <property type="entry name" value="Glyco_hydro_3_C"/>
    <property type="match status" value="1"/>
</dbReference>
<dbReference type="InterPro" id="IPR036881">
    <property type="entry name" value="Glyco_hydro_3_C_sf"/>
</dbReference>
<evidence type="ECO:0000256" key="1">
    <source>
        <dbReference type="ARBA" id="ARBA00005336"/>
    </source>
</evidence>
<feature type="chain" id="PRO_5045972308" evidence="4">
    <location>
        <begin position="19"/>
        <end position="751"/>
    </location>
</feature>
<dbReference type="Pfam" id="PF00933">
    <property type="entry name" value="Glyco_hydro_3"/>
    <property type="match status" value="1"/>
</dbReference>
<dbReference type="Pfam" id="PF14310">
    <property type="entry name" value="Fn3-like"/>
    <property type="match status" value="1"/>
</dbReference>
<dbReference type="InterPro" id="IPR002772">
    <property type="entry name" value="Glyco_hydro_3_C"/>
</dbReference>
<gene>
    <name evidence="6" type="ORF">A4D02_09280</name>
</gene>
<comment type="similarity">
    <text evidence="1">Belongs to the glycosyl hydrolase 3 family.</text>
</comment>
<keyword evidence="2 6" id="KW-0378">Hydrolase</keyword>
<protein>
    <submittedName>
        <fullName evidence="6">Glycosyl hydrolase</fullName>
    </submittedName>
</protein>
<feature type="domain" description="Fibronectin type III-like" evidence="5">
    <location>
        <begin position="669"/>
        <end position="739"/>
    </location>
</feature>
<proteinExistence type="inferred from homology"/>
<feature type="compositionally biased region" description="Polar residues" evidence="3">
    <location>
        <begin position="21"/>
        <end position="42"/>
    </location>
</feature>
<evidence type="ECO:0000256" key="4">
    <source>
        <dbReference type="SAM" id="SignalP"/>
    </source>
</evidence>
<sequence length="751" mass="82645">MKTYLSAFLLLMAGAAHAQPGTLNSKLGTRNSEPGTLNSKPGTLNPVPGTRNSNGTEQKIQALIGQMTLPEKVSLLHGNSKFYVGGIKRLGIPEWATSDGPHGVRAEINRHNWGYAGWTNDSATCFPPGTALAATWNPALAYNRGLVLGEEARYRKKDVLLGPGINIIRSPLCGRNFEYMSEDPLLVSRMAVAYIKALQTKDVAASVKHWLANNQETHRDSIDVTMSERALREIYLPAFKASVMEGGAYTVMAAYNRFRGEWCSENEYLNRQLLRKEFGFTGVLMTDWSAAHTTVKAALTGLDLEMGTDKNDYNEWYFADPLIKAVQEGKVPVSVVDEKVANVLRVMYRTKMFDENNRAKGAMNTREHQQAAYNSAAEAAVLLQNNGKLLPLHFDKISSIAVIGDNATRKHCNGGLSSEIKTLYEITPLQALQQKFGATLKINYAPGYEKQSTFREGNNSGQSGTAQVNWKLIDEAVAVARQSDVVLFFGGLNHDFDTESSDKQTMDLPYGQEVLIQEIAKANPKTVVVIIAGSPVQLTGIVNRVPAIVWSWFGGMEAGNAVADVLSGKVNPSGKLPFTIPVSLAQSPAHALGNYPGRDLKVNYEEDILVGYRWFDTKNMQPQFPFGYGLSYTDFSIGHMLTDKTSYSKNDSIRVTCTIKNTGPVYGAEVVQLYVSDPVCSVLRPQKELKAFEKVFLKPGETKTVSMNVKVADLAFYDESKKAWNTEAGEYILQVGNSSRTIIQKVKISVQ</sequence>
<dbReference type="GO" id="GO:0016787">
    <property type="term" value="F:hydrolase activity"/>
    <property type="evidence" value="ECO:0007669"/>
    <property type="project" value="UniProtKB-KW"/>
</dbReference>
<dbReference type="RefSeq" id="WP_014218641.1">
    <property type="nucleotide sequence ID" value="NZ_LWBO01000023.1"/>
</dbReference>
<dbReference type="InterPro" id="IPR026891">
    <property type="entry name" value="Fn3-like"/>
</dbReference>
<feature type="signal peptide" evidence="4">
    <location>
        <begin position="1"/>
        <end position="18"/>
    </location>
</feature>
<dbReference type="SUPFAM" id="SSF51445">
    <property type="entry name" value="(Trans)glycosidases"/>
    <property type="match status" value="1"/>
</dbReference>